<evidence type="ECO:0000259" key="12">
    <source>
        <dbReference type="Pfam" id="PF01095"/>
    </source>
</evidence>
<evidence type="ECO:0000256" key="6">
    <source>
        <dbReference type="ARBA" id="ARBA00022729"/>
    </source>
</evidence>
<dbReference type="PANTHER" id="PTHR31321:SF127">
    <property type="entry name" value="PECTINESTERASE"/>
    <property type="match status" value="1"/>
</dbReference>
<evidence type="ECO:0000256" key="1">
    <source>
        <dbReference type="ARBA" id="ARBA00004613"/>
    </source>
</evidence>
<evidence type="ECO:0000256" key="7">
    <source>
        <dbReference type="ARBA" id="ARBA00022801"/>
    </source>
</evidence>
<dbReference type="AlphaFoldDB" id="A0A8A3PID4"/>
<dbReference type="Pfam" id="PF01095">
    <property type="entry name" value="Pectinesterase"/>
    <property type="match status" value="1"/>
</dbReference>
<comment type="similarity">
    <text evidence="3">Belongs to the pectinesterase family.</text>
</comment>
<evidence type="ECO:0000256" key="5">
    <source>
        <dbReference type="ARBA" id="ARBA00022525"/>
    </source>
</evidence>
<dbReference type="Proteomes" id="UP000672032">
    <property type="component" value="Chromosome 5"/>
</dbReference>
<dbReference type="GO" id="GO:0005576">
    <property type="term" value="C:extracellular region"/>
    <property type="evidence" value="ECO:0007669"/>
    <property type="project" value="UniProtKB-SubCell"/>
</dbReference>
<dbReference type="EMBL" id="CP063409">
    <property type="protein sequence ID" value="QSZ35028.1"/>
    <property type="molecule type" value="Genomic_DNA"/>
</dbReference>
<evidence type="ECO:0000313" key="13">
    <source>
        <dbReference type="EMBL" id="QSZ35028.1"/>
    </source>
</evidence>
<dbReference type="InterPro" id="IPR033131">
    <property type="entry name" value="Pectinesterase_Asp_AS"/>
</dbReference>
<dbReference type="InterPro" id="IPR011050">
    <property type="entry name" value="Pectin_lyase_fold/virulence"/>
</dbReference>
<comment type="catalytic activity">
    <reaction evidence="9 11">
        <text>[(1-&gt;4)-alpha-D-galacturonosyl methyl ester](n) + n H2O = [(1-&gt;4)-alpha-D-galacturonosyl](n) + n methanol + n H(+)</text>
        <dbReference type="Rhea" id="RHEA:22380"/>
        <dbReference type="Rhea" id="RHEA-COMP:14570"/>
        <dbReference type="Rhea" id="RHEA-COMP:14573"/>
        <dbReference type="ChEBI" id="CHEBI:15377"/>
        <dbReference type="ChEBI" id="CHEBI:15378"/>
        <dbReference type="ChEBI" id="CHEBI:17790"/>
        <dbReference type="ChEBI" id="CHEBI:140522"/>
        <dbReference type="ChEBI" id="CHEBI:140523"/>
        <dbReference type="EC" id="3.1.1.11"/>
    </reaction>
</comment>
<evidence type="ECO:0000256" key="2">
    <source>
        <dbReference type="ARBA" id="ARBA00005184"/>
    </source>
</evidence>
<dbReference type="FunFam" id="2.160.20.10:FF:000014">
    <property type="entry name" value="Pectinesterase"/>
    <property type="match status" value="1"/>
</dbReference>
<keyword evidence="5 11" id="KW-0964">Secreted</keyword>
<feature type="active site" evidence="10">
    <location>
        <position position="198"/>
    </location>
</feature>
<dbReference type="UniPathway" id="UPA00545">
    <property type="reaction ID" value="UER00823"/>
</dbReference>
<dbReference type="PANTHER" id="PTHR31321">
    <property type="entry name" value="ACYL-COA THIOESTER HYDROLASE YBHC-RELATED"/>
    <property type="match status" value="1"/>
</dbReference>
<accession>A0A8A3PID4</accession>
<feature type="chain" id="PRO_5033112191" description="Pectinesterase" evidence="11">
    <location>
        <begin position="20"/>
        <end position="355"/>
    </location>
</feature>
<comment type="subcellular location">
    <subcellularLocation>
        <location evidence="1 11">Secreted</location>
    </subcellularLocation>
</comment>
<proteinExistence type="inferred from homology"/>
<keyword evidence="6 11" id="KW-0732">Signal</keyword>
<sequence length="355" mass="38896">MRYFAIFSLVASMLGSVSAGPVSRATTSYARTSPPPGAVVVDQSGAIPGSHKTFQAGVDALSDKTTKDQYLFIAPGTYFEQVYLRPLASHLTIQGYTTDARSYEENKVTLTYNLALIKTTTDDLTATFRAHSSNTKMYNLNIKNTFGHVKKGGQNLALSSYAGDVAFYGCQFWGYQDTILADYGVQLFAKCLILGAVDFIFGTKPLAWFEKVDIRTIAKGSITASGRAAADVNSWFVINNSNINMADPKDQYNSTKDLTAQNSLGRPWGPFARVCFQNSYLGKNIKPEGWSQWSDSNPNIDNPTFVEYHNSGPGSILQTGPRANFSSQLPAALEIKNILGADYTTKFFYDASYMS</sequence>
<dbReference type="OrthoDB" id="1546079at2759"/>
<dbReference type="Gene3D" id="2.160.20.10">
    <property type="entry name" value="Single-stranded right-handed beta-helix, Pectin lyase-like"/>
    <property type="match status" value="1"/>
</dbReference>
<dbReference type="GO" id="GO:0030599">
    <property type="term" value="F:pectinesterase activity"/>
    <property type="evidence" value="ECO:0007669"/>
    <property type="project" value="UniProtKB-UniRule"/>
</dbReference>
<dbReference type="SUPFAM" id="SSF51126">
    <property type="entry name" value="Pectin lyase-like"/>
    <property type="match status" value="1"/>
</dbReference>
<dbReference type="GO" id="GO:0045490">
    <property type="term" value="P:pectin catabolic process"/>
    <property type="evidence" value="ECO:0007669"/>
    <property type="project" value="UniProtKB-UniRule"/>
</dbReference>
<keyword evidence="7 11" id="KW-0378">Hydrolase</keyword>
<evidence type="ECO:0000256" key="11">
    <source>
        <dbReference type="RuleBase" id="RU000589"/>
    </source>
</evidence>
<evidence type="ECO:0000256" key="4">
    <source>
        <dbReference type="ARBA" id="ARBA00013229"/>
    </source>
</evidence>
<dbReference type="PROSITE" id="PS00503">
    <property type="entry name" value="PECTINESTERASE_2"/>
    <property type="match status" value="1"/>
</dbReference>
<dbReference type="EC" id="3.1.1.11" evidence="4 11"/>
<evidence type="ECO:0000256" key="8">
    <source>
        <dbReference type="ARBA" id="ARBA00023085"/>
    </source>
</evidence>
<dbReference type="InterPro" id="IPR012334">
    <property type="entry name" value="Pectin_lyas_fold"/>
</dbReference>
<organism evidence="13 14">
    <name type="scientific">Monilinia vaccinii-corymbosi</name>
    <dbReference type="NCBI Taxonomy" id="61207"/>
    <lineage>
        <taxon>Eukaryota</taxon>
        <taxon>Fungi</taxon>
        <taxon>Dikarya</taxon>
        <taxon>Ascomycota</taxon>
        <taxon>Pezizomycotina</taxon>
        <taxon>Leotiomycetes</taxon>
        <taxon>Helotiales</taxon>
        <taxon>Sclerotiniaceae</taxon>
        <taxon>Monilinia</taxon>
    </lineage>
</organism>
<keyword evidence="11" id="KW-0961">Cell wall biogenesis/degradation</keyword>
<comment type="pathway">
    <text evidence="2 11">Glycan metabolism; pectin degradation; 2-dehydro-3-deoxy-D-gluconate from pectin: step 1/5.</text>
</comment>
<keyword evidence="14" id="KW-1185">Reference proteome</keyword>
<feature type="domain" description="Pectinesterase catalytic" evidence="12">
    <location>
        <begin position="39"/>
        <end position="317"/>
    </location>
</feature>
<reference evidence="13" key="1">
    <citation type="submission" date="2020-10" db="EMBL/GenBank/DDBJ databases">
        <title>Genome Sequence of Monilinia vaccinii-corymbosi Sheds Light on Mummy Berry Disease Infection of Blueberry and Mating Type.</title>
        <authorList>
            <person name="Yow A.G."/>
            <person name="Zhang Y."/>
            <person name="Bansal K."/>
            <person name="Eacker S.M."/>
            <person name="Sullivan S."/>
            <person name="Liachko I."/>
            <person name="Cubeta M.A."/>
            <person name="Rollins J.A."/>
            <person name="Ashrafi H."/>
        </authorList>
    </citation>
    <scope>NUCLEOTIDE SEQUENCE</scope>
    <source>
        <strain evidence="13">RL-1</strain>
    </source>
</reference>
<evidence type="ECO:0000256" key="3">
    <source>
        <dbReference type="ARBA" id="ARBA00008891"/>
    </source>
</evidence>
<feature type="signal peptide" evidence="11">
    <location>
        <begin position="1"/>
        <end position="19"/>
    </location>
</feature>
<evidence type="ECO:0000256" key="9">
    <source>
        <dbReference type="ARBA" id="ARBA00047928"/>
    </source>
</evidence>
<name>A0A8A3PID4_9HELO</name>
<comment type="function">
    <text evidence="11">Involved in maceration and soft-rotting of plant tissue.</text>
</comment>
<gene>
    <name evidence="13" type="ORF">DSL72_007891</name>
</gene>
<evidence type="ECO:0000313" key="14">
    <source>
        <dbReference type="Proteomes" id="UP000672032"/>
    </source>
</evidence>
<dbReference type="InterPro" id="IPR000070">
    <property type="entry name" value="Pectinesterase_cat"/>
</dbReference>
<evidence type="ECO:0000256" key="10">
    <source>
        <dbReference type="PROSITE-ProRule" id="PRU10040"/>
    </source>
</evidence>
<dbReference type="GO" id="GO:0042545">
    <property type="term" value="P:cell wall modification"/>
    <property type="evidence" value="ECO:0007669"/>
    <property type="project" value="UniProtKB-UniRule"/>
</dbReference>
<protein>
    <recommendedName>
        <fullName evidence="4 11">Pectinesterase</fullName>
        <ecNumber evidence="4 11">3.1.1.11</ecNumber>
    </recommendedName>
</protein>
<keyword evidence="8 11" id="KW-0063">Aspartyl esterase</keyword>